<keyword evidence="2" id="KW-1185">Reference proteome</keyword>
<proteinExistence type="predicted"/>
<reference evidence="2" key="1">
    <citation type="journal article" date="2008" name="Nat. Genet.">
        <title>The Pristionchus pacificus genome provides a unique perspective on nematode lifestyle and parasitism.</title>
        <authorList>
            <person name="Dieterich C."/>
            <person name="Clifton S.W."/>
            <person name="Schuster L.N."/>
            <person name="Chinwalla A."/>
            <person name="Delehaunty K."/>
            <person name="Dinkelacker I."/>
            <person name="Fulton L."/>
            <person name="Fulton R."/>
            <person name="Godfrey J."/>
            <person name="Minx P."/>
            <person name="Mitreva M."/>
            <person name="Roeseler W."/>
            <person name="Tian H."/>
            <person name="Witte H."/>
            <person name="Yang S.P."/>
            <person name="Wilson R.K."/>
            <person name="Sommer R.J."/>
        </authorList>
    </citation>
    <scope>NUCLEOTIDE SEQUENCE [LARGE SCALE GENOMIC DNA]</scope>
    <source>
        <strain evidence="2">PS312</strain>
    </source>
</reference>
<dbReference type="Proteomes" id="UP000005239">
    <property type="component" value="Unassembled WGS sequence"/>
</dbReference>
<dbReference type="EnsemblMetazoa" id="PPA41682.1">
    <property type="protein sequence ID" value="PPA41682.1"/>
    <property type="gene ID" value="WBGene00280051"/>
</dbReference>
<organism evidence="1 2">
    <name type="scientific">Pristionchus pacificus</name>
    <name type="common">Parasitic nematode worm</name>
    <dbReference type="NCBI Taxonomy" id="54126"/>
    <lineage>
        <taxon>Eukaryota</taxon>
        <taxon>Metazoa</taxon>
        <taxon>Ecdysozoa</taxon>
        <taxon>Nematoda</taxon>
        <taxon>Chromadorea</taxon>
        <taxon>Rhabditida</taxon>
        <taxon>Rhabditina</taxon>
        <taxon>Diplogasteromorpha</taxon>
        <taxon>Diplogasteroidea</taxon>
        <taxon>Neodiplogasteridae</taxon>
        <taxon>Pristionchus</taxon>
    </lineage>
</organism>
<evidence type="ECO:0000313" key="1">
    <source>
        <dbReference type="EnsemblMetazoa" id="PPA41682.1"/>
    </source>
</evidence>
<protein>
    <submittedName>
        <fullName evidence="1">Uncharacterized protein</fullName>
    </submittedName>
</protein>
<gene>
    <name evidence="1" type="primary">WBGene00280051</name>
</gene>
<evidence type="ECO:0000313" key="2">
    <source>
        <dbReference type="Proteomes" id="UP000005239"/>
    </source>
</evidence>
<dbReference type="AlphaFoldDB" id="A0A2A6CM66"/>
<accession>A0A2A6CM66</accession>
<reference evidence="1" key="2">
    <citation type="submission" date="2022-06" db="UniProtKB">
        <authorList>
            <consortium name="EnsemblMetazoa"/>
        </authorList>
    </citation>
    <scope>IDENTIFICATION</scope>
    <source>
        <strain evidence="1">PS312</strain>
    </source>
</reference>
<name>A0A2A6CM66_PRIPA</name>
<accession>A0A8R1YVV5</accession>
<sequence>MLSMDGLVRYFPYGIGEKQIEEHIPKPSDSSLNFVQKTAHKRFASYLSTGKSDKCPFFRKSDVNQSPIVPEESCNKISPRTNKYVRISSI</sequence>